<evidence type="ECO:0000313" key="3">
    <source>
        <dbReference type="Proteomes" id="UP000831156"/>
    </source>
</evidence>
<accession>A0ABY0KW83</accession>
<dbReference type="Gene3D" id="6.10.280.180">
    <property type="entry name" value="Plasmodium RESA, N-terminal helical domain"/>
    <property type="match status" value="1"/>
</dbReference>
<dbReference type="NCBIfam" id="TIGR01639">
    <property type="entry name" value="P_fal_TIGR01639"/>
    <property type="match status" value="1"/>
</dbReference>
<dbReference type="InterPro" id="IPR044885">
    <property type="entry name" value="PRESA_N_sf"/>
</dbReference>
<sequence length="268" mass="32007">MAIIYKNNMKTHRYNSYSNDLNREKMECRITCRSFIFISLSLYKIYDENIIPSTKYIEIVSRNLSEIENENNNNMQRKNIMNHSDKTNESSISSKNNKSITLENKPYNDLSKNLTEKELYDVLNSLKECPSKEDLRNIWSHTRGIAKEGVDDIQREIKASIQKYLDNDISEGVMGRTHNQKFYVYKDIWDQYMSRFYKILVTEEILSTNNFFSLINNKHTLDDILKFIYSFLEHFKTLKKELHQKHQKEILESIAQNLGLLKKYYYKN</sequence>
<evidence type="ECO:0000259" key="1">
    <source>
        <dbReference type="Pfam" id="PF09687"/>
    </source>
</evidence>
<proteinExistence type="predicted"/>
<keyword evidence="3" id="KW-1185">Reference proteome</keyword>
<organism evidence="2 3">
    <name type="scientific">Plasmodium gaboni</name>
    <dbReference type="NCBI Taxonomy" id="647221"/>
    <lineage>
        <taxon>Eukaryota</taxon>
        <taxon>Sar</taxon>
        <taxon>Alveolata</taxon>
        <taxon>Apicomplexa</taxon>
        <taxon>Aconoidasida</taxon>
        <taxon>Haemosporida</taxon>
        <taxon>Plasmodiidae</taxon>
        <taxon>Plasmodium</taxon>
        <taxon>Plasmodium (Laverania)</taxon>
    </lineage>
</organism>
<dbReference type="PANTHER" id="PTHR36193">
    <property type="entry name" value="PHISTB DOMAIN-CONTAINING RESA-LIKE PROTEIN 1"/>
    <property type="match status" value="1"/>
</dbReference>
<feature type="domain" description="Plasmodium RESA N-terminal" evidence="1">
    <location>
        <begin position="113"/>
        <end position="245"/>
    </location>
</feature>
<dbReference type="PANTHER" id="PTHR36193:SF23">
    <property type="entry name" value="PHISTB DOMAIN-CONTAINING RESA-LIKE PROTEIN 1"/>
    <property type="match status" value="1"/>
</dbReference>
<protein>
    <recommendedName>
        <fullName evidence="1">Plasmodium RESA N-terminal domain-containing protein</fullName>
    </recommendedName>
</protein>
<reference evidence="2" key="1">
    <citation type="submission" date="2016-09" db="EMBL/GenBank/DDBJ databases">
        <authorList>
            <consortium name="Pathogen Informatics"/>
            <person name="Sun Q."/>
            <person name="Inoue M."/>
        </authorList>
    </citation>
    <scope>NUCLEOTIDE SEQUENCE</scope>
</reference>
<dbReference type="EMBL" id="FMKD01000044">
    <property type="protein sequence ID" value="SCQ12766.1"/>
    <property type="molecule type" value="Genomic_DNA"/>
</dbReference>
<name>A0ABY0KW83_9APIC</name>
<evidence type="ECO:0000313" key="2">
    <source>
        <dbReference type="EMBL" id="SCQ12766.1"/>
    </source>
</evidence>
<dbReference type="InterPro" id="IPR019111">
    <property type="entry name" value="PRESA_N"/>
</dbReference>
<comment type="caution">
    <text evidence="2">The sequence shown here is derived from an EMBL/GenBank/DDBJ whole genome shotgun (WGS) entry which is preliminary data.</text>
</comment>
<dbReference type="Proteomes" id="UP000831156">
    <property type="component" value="Unassembled WGS sequence"/>
</dbReference>
<gene>
    <name evidence="2" type="ORF">PGABG01_0017100</name>
</gene>
<dbReference type="Pfam" id="PF09687">
    <property type="entry name" value="PRESAN"/>
    <property type="match status" value="1"/>
</dbReference>
<dbReference type="InterPro" id="IPR006526">
    <property type="entry name" value="Export_prot_PHISTa/b/c"/>
</dbReference>